<reference evidence="2 3" key="1">
    <citation type="journal article" date="2018" name="Mol. Biol. Evol.">
        <title>Analysis of the draft genome of the red seaweed Gracilariopsis chorda provides insights into genome size evolution in Rhodophyta.</title>
        <authorList>
            <person name="Lee J."/>
            <person name="Yang E.C."/>
            <person name="Graf L."/>
            <person name="Yang J.H."/>
            <person name="Qiu H."/>
            <person name="Zel Zion U."/>
            <person name="Chan C.X."/>
            <person name="Stephens T.G."/>
            <person name="Weber A.P.M."/>
            <person name="Boo G.H."/>
            <person name="Boo S.M."/>
            <person name="Kim K.M."/>
            <person name="Shin Y."/>
            <person name="Jung M."/>
            <person name="Lee S.J."/>
            <person name="Yim H.S."/>
            <person name="Lee J.H."/>
            <person name="Bhattacharya D."/>
            <person name="Yoon H.S."/>
        </authorList>
    </citation>
    <scope>NUCLEOTIDE SEQUENCE [LARGE SCALE GENOMIC DNA]</scope>
    <source>
        <strain evidence="2 3">SKKU-2015</strain>
        <tissue evidence="2">Whole body</tissue>
    </source>
</reference>
<organism evidence="2 3">
    <name type="scientific">Gracilariopsis chorda</name>
    <dbReference type="NCBI Taxonomy" id="448386"/>
    <lineage>
        <taxon>Eukaryota</taxon>
        <taxon>Rhodophyta</taxon>
        <taxon>Florideophyceae</taxon>
        <taxon>Rhodymeniophycidae</taxon>
        <taxon>Gracilariales</taxon>
        <taxon>Gracilariaceae</taxon>
        <taxon>Gracilariopsis</taxon>
    </lineage>
</organism>
<accession>A0A2V3IL93</accession>
<feature type="compositionally biased region" description="Basic and acidic residues" evidence="1">
    <location>
        <begin position="55"/>
        <end position="75"/>
    </location>
</feature>
<evidence type="ECO:0000256" key="1">
    <source>
        <dbReference type="SAM" id="MobiDB-lite"/>
    </source>
</evidence>
<comment type="caution">
    <text evidence="2">The sequence shown here is derived from an EMBL/GenBank/DDBJ whole genome shotgun (WGS) entry which is preliminary data.</text>
</comment>
<proteinExistence type="predicted"/>
<feature type="region of interest" description="Disordered" evidence="1">
    <location>
        <begin position="47"/>
        <end position="79"/>
    </location>
</feature>
<dbReference type="Proteomes" id="UP000247409">
    <property type="component" value="Unassembled WGS sequence"/>
</dbReference>
<gene>
    <name evidence="2" type="ORF">BWQ96_07398</name>
</gene>
<dbReference type="AlphaFoldDB" id="A0A2V3IL93"/>
<evidence type="ECO:0000313" key="3">
    <source>
        <dbReference type="Proteomes" id="UP000247409"/>
    </source>
</evidence>
<feature type="region of interest" description="Disordered" evidence="1">
    <location>
        <begin position="1"/>
        <end position="20"/>
    </location>
</feature>
<protein>
    <submittedName>
        <fullName evidence="2">Uncharacterized protein</fullName>
    </submittedName>
</protein>
<dbReference type="EMBL" id="NBIV01000147">
    <property type="protein sequence ID" value="PXF42854.1"/>
    <property type="molecule type" value="Genomic_DNA"/>
</dbReference>
<keyword evidence="3" id="KW-1185">Reference proteome</keyword>
<sequence length="130" mass="14511">MTIGTGTGMEEAELQNVTRRDVERWITVEAENDVVEGCVNDSMQVLEAPMPSEAPVKESSSDEEDAKTTVPERKNVPNSVHLGDMFEDLETLATECQVGTALWDLRRAKRAFLDAKRTTKSTERRQALIT</sequence>
<evidence type="ECO:0000313" key="2">
    <source>
        <dbReference type="EMBL" id="PXF42854.1"/>
    </source>
</evidence>
<name>A0A2V3IL93_9FLOR</name>